<evidence type="ECO:0000256" key="3">
    <source>
        <dbReference type="ARBA" id="ARBA00022603"/>
    </source>
</evidence>
<keyword evidence="5 6" id="KW-0949">S-adenosyl-L-methionine</keyword>
<dbReference type="STRING" id="45068.Llon_2124"/>
<evidence type="ECO:0000256" key="4">
    <source>
        <dbReference type="ARBA" id="ARBA00022679"/>
    </source>
</evidence>
<keyword evidence="2 6" id="KW-0698">rRNA processing</keyword>
<feature type="binding site" evidence="6">
    <location>
        <begin position="127"/>
        <end position="128"/>
    </location>
    <ligand>
        <name>S-adenosyl-L-methionine</name>
        <dbReference type="ChEBI" id="CHEBI:59789"/>
    </ligand>
</feature>
<dbReference type="Gene3D" id="3.40.50.150">
    <property type="entry name" value="Vaccinia Virus protein VP39"/>
    <property type="match status" value="1"/>
</dbReference>
<name>A0A0W0VHA8_9GAMM</name>
<feature type="binding site" evidence="6">
    <location>
        <position position="76"/>
    </location>
    <ligand>
        <name>S-adenosyl-L-methionine</name>
        <dbReference type="ChEBI" id="CHEBI:59789"/>
    </ligand>
</feature>
<dbReference type="GO" id="GO:0070043">
    <property type="term" value="F:rRNA (guanine-N7-)-methyltransferase activity"/>
    <property type="evidence" value="ECO:0007669"/>
    <property type="project" value="UniProtKB-UniRule"/>
</dbReference>
<comment type="caution">
    <text evidence="7">The sequence shown here is derived from an EMBL/GenBank/DDBJ whole genome shotgun (WGS) entry which is preliminary data.</text>
</comment>
<dbReference type="Pfam" id="PF02527">
    <property type="entry name" value="GidB"/>
    <property type="match status" value="1"/>
</dbReference>
<keyword evidence="8" id="KW-1185">Reference proteome</keyword>
<evidence type="ECO:0000313" key="8">
    <source>
        <dbReference type="Proteomes" id="UP000054997"/>
    </source>
</evidence>
<evidence type="ECO:0000256" key="6">
    <source>
        <dbReference type="HAMAP-Rule" id="MF_00074"/>
    </source>
</evidence>
<dbReference type="SUPFAM" id="SSF53335">
    <property type="entry name" value="S-adenosyl-L-methionine-dependent methyltransferases"/>
    <property type="match status" value="1"/>
</dbReference>
<comment type="catalytic activity">
    <reaction evidence="6">
        <text>guanosine(527) in 16S rRNA + S-adenosyl-L-methionine = N(7)-methylguanosine(527) in 16S rRNA + S-adenosyl-L-homocysteine</text>
        <dbReference type="Rhea" id="RHEA:42732"/>
        <dbReference type="Rhea" id="RHEA-COMP:10209"/>
        <dbReference type="Rhea" id="RHEA-COMP:10210"/>
        <dbReference type="ChEBI" id="CHEBI:57856"/>
        <dbReference type="ChEBI" id="CHEBI:59789"/>
        <dbReference type="ChEBI" id="CHEBI:74269"/>
        <dbReference type="ChEBI" id="CHEBI:74480"/>
        <dbReference type="EC" id="2.1.1.170"/>
    </reaction>
</comment>
<feature type="binding site" evidence="6">
    <location>
        <position position="81"/>
    </location>
    <ligand>
        <name>S-adenosyl-L-methionine</name>
        <dbReference type="ChEBI" id="CHEBI:59789"/>
    </ligand>
</feature>
<evidence type="ECO:0000256" key="2">
    <source>
        <dbReference type="ARBA" id="ARBA00022552"/>
    </source>
</evidence>
<protein>
    <recommendedName>
        <fullName evidence="6">Ribosomal RNA small subunit methyltransferase G</fullName>
        <ecNumber evidence="6">2.1.1.170</ecNumber>
    </recommendedName>
    <alternativeName>
        <fullName evidence="6">16S rRNA 7-methylguanosine methyltransferase</fullName>
        <shortName evidence="6">16S rRNA m7G methyltransferase</shortName>
    </alternativeName>
</protein>
<dbReference type="PANTHER" id="PTHR31760:SF0">
    <property type="entry name" value="S-ADENOSYL-L-METHIONINE-DEPENDENT METHYLTRANSFERASES SUPERFAMILY PROTEIN"/>
    <property type="match status" value="1"/>
</dbReference>
<dbReference type="GO" id="GO:0005829">
    <property type="term" value="C:cytosol"/>
    <property type="evidence" value="ECO:0007669"/>
    <property type="project" value="TreeGrafter"/>
</dbReference>
<comment type="similarity">
    <text evidence="6">Belongs to the methyltransferase superfamily. RNA methyltransferase RsmG family.</text>
</comment>
<dbReference type="PATRIC" id="fig|45068.5.peg.2311"/>
<reference evidence="7 8" key="1">
    <citation type="submission" date="2015-11" db="EMBL/GenBank/DDBJ databases">
        <title>Genomic analysis of 38 Legionella species identifies large and diverse effector repertoires.</title>
        <authorList>
            <person name="Burstein D."/>
            <person name="Amaro F."/>
            <person name="Zusman T."/>
            <person name="Lifshitz Z."/>
            <person name="Cohen O."/>
            <person name="Gilbert J.A."/>
            <person name="Pupko T."/>
            <person name="Shuman H.A."/>
            <person name="Segal G."/>
        </authorList>
    </citation>
    <scope>NUCLEOTIDE SEQUENCE [LARGE SCALE GENOMIC DNA]</scope>
    <source>
        <strain evidence="7 8">ATCC 49505</strain>
    </source>
</reference>
<dbReference type="HAMAP" id="MF_00074">
    <property type="entry name" value="16SrRNA_methyltr_G"/>
    <property type="match status" value="1"/>
</dbReference>
<keyword evidence="1 6" id="KW-0963">Cytoplasm</keyword>
<dbReference type="RefSeq" id="WP_058530102.1">
    <property type="nucleotide sequence ID" value="NZ_CAAAHZ010000002.1"/>
</dbReference>
<dbReference type="EMBL" id="LNYK01000034">
    <property type="protein sequence ID" value="KTD19544.1"/>
    <property type="molecule type" value="Genomic_DNA"/>
</dbReference>
<evidence type="ECO:0000256" key="5">
    <source>
        <dbReference type="ARBA" id="ARBA00022691"/>
    </source>
</evidence>
<sequence length="209" mass="23519">MNSDARIKTILAKGLQELGLAMPLDALLTYLDLLYKWNQTYNLTAIRDSEAMASRHILDSLAIAPWVQGMRILDVGTGAGLPGIPLAIAFPEKHIVLLDSNGKKIRFLKEVKRLLRLDNVSIVNSRVETYHPALGFDTVVSRAFSDLQQMIRWTQHLLAPHGIWLAMKGRLPEGELKMLDVSYEVKHYKVPSVEGERCCVIIFNQSGRQ</sequence>
<dbReference type="CDD" id="cd02440">
    <property type="entry name" value="AdoMet_MTases"/>
    <property type="match status" value="1"/>
</dbReference>
<comment type="caution">
    <text evidence="6">Lacks conserved residue(s) required for the propagation of feature annotation.</text>
</comment>
<proteinExistence type="inferred from homology"/>
<organism evidence="7 8">
    <name type="scientific">Legionella londiniensis</name>
    <dbReference type="NCBI Taxonomy" id="45068"/>
    <lineage>
        <taxon>Bacteria</taxon>
        <taxon>Pseudomonadati</taxon>
        <taxon>Pseudomonadota</taxon>
        <taxon>Gammaproteobacteria</taxon>
        <taxon>Legionellales</taxon>
        <taxon>Legionellaceae</taxon>
        <taxon>Legionella</taxon>
    </lineage>
</organism>
<dbReference type="InterPro" id="IPR003682">
    <property type="entry name" value="rRNA_ssu_MeTfrase_G"/>
</dbReference>
<dbReference type="PIRSF" id="PIRSF003078">
    <property type="entry name" value="GidB"/>
    <property type="match status" value="1"/>
</dbReference>
<keyword evidence="4 6" id="KW-0808">Transferase</keyword>
<dbReference type="NCBIfam" id="TIGR00138">
    <property type="entry name" value="rsmG_gidB"/>
    <property type="match status" value="1"/>
</dbReference>
<feature type="binding site" evidence="6">
    <location>
        <position position="142"/>
    </location>
    <ligand>
        <name>S-adenosyl-L-methionine</name>
        <dbReference type="ChEBI" id="CHEBI:59789"/>
    </ligand>
</feature>
<gene>
    <name evidence="7" type="primary">gidB</name>
    <name evidence="6" type="synonym">rsmG</name>
    <name evidence="7" type="ORF">Llon_2124</name>
</gene>
<dbReference type="OrthoDB" id="9808773at2"/>
<evidence type="ECO:0000313" key="7">
    <source>
        <dbReference type="EMBL" id="KTD19544.1"/>
    </source>
</evidence>
<dbReference type="EC" id="2.1.1.170" evidence="6"/>
<comment type="function">
    <text evidence="6">Specifically methylates the N7 position of guanine in position 527 of 16S rRNA.</text>
</comment>
<dbReference type="Proteomes" id="UP000054997">
    <property type="component" value="Unassembled WGS sequence"/>
</dbReference>
<evidence type="ECO:0000256" key="1">
    <source>
        <dbReference type="ARBA" id="ARBA00022490"/>
    </source>
</evidence>
<dbReference type="InterPro" id="IPR029063">
    <property type="entry name" value="SAM-dependent_MTases_sf"/>
</dbReference>
<dbReference type="PANTHER" id="PTHR31760">
    <property type="entry name" value="S-ADENOSYL-L-METHIONINE-DEPENDENT METHYLTRANSFERASES SUPERFAMILY PROTEIN"/>
    <property type="match status" value="1"/>
</dbReference>
<dbReference type="AlphaFoldDB" id="A0A0W0VHA8"/>
<keyword evidence="3 6" id="KW-0489">Methyltransferase</keyword>
<accession>A0A0W0VHA8</accession>
<comment type="subcellular location">
    <subcellularLocation>
        <location evidence="6">Cytoplasm</location>
    </subcellularLocation>
</comment>